<dbReference type="GO" id="GO:0004016">
    <property type="term" value="F:adenylate cyclase activity"/>
    <property type="evidence" value="ECO:0007669"/>
    <property type="project" value="TreeGrafter"/>
</dbReference>
<dbReference type="Pfam" id="PF13191">
    <property type="entry name" value="AAA_16"/>
    <property type="match status" value="1"/>
</dbReference>
<keyword evidence="5" id="KW-1185">Reference proteome</keyword>
<dbReference type="InterPro" id="IPR016032">
    <property type="entry name" value="Sig_transdc_resp-reg_C-effctor"/>
</dbReference>
<feature type="domain" description="HTH luxR-type" evidence="3">
    <location>
        <begin position="850"/>
        <end position="913"/>
    </location>
</feature>
<dbReference type="Gene3D" id="1.10.10.10">
    <property type="entry name" value="Winged helix-like DNA-binding domain superfamily/Winged helix DNA-binding domain"/>
    <property type="match status" value="1"/>
</dbReference>
<dbReference type="GO" id="GO:0005524">
    <property type="term" value="F:ATP binding"/>
    <property type="evidence" value="ECO:0007669"/>
    <property type="project" value="UniProtKB-KW"/>
</dbReference>
<dbReference type="PANTHER" id="PTHR16305">
    <property type="entry name" value="TESTICULAR SOLUBLE ADENYLYL CYCLASE"/>
    <property type="match status" value="1"/>
</dbReference>
<dbReference type="CDD" id="cd06170">
    <property type="entry name" value="LuxR_C_like"/>
    <property type="match status" value="1"/>
</dbReference>
<dbReference type="PROSITE" id="PS00622">
    <property type="entry name" value="HTH_LUXR_1"/>
    <property type="match status" value="1"/>
</dbReference>
<organism evidence="4 5">
    <name type="scientific">Mycolicibacterium litorale</name>
    <dbReference type="NCBI Taxonomy" id="758802"/>
    <lineage>
        <taxon>Bacteria</taxon>
        <taxon>Bacillati</taxon>
        <taxon>Actinomycetota</taxon>
        <taxon>Actinomycetes</taxon>
        <taxon>Mycobacteriales</taxon>
        <taxon>Mycobacteriaceae</taxon>
        <taxon>Mycolicibacterium</taxon>
    </lineage>
</organism>
<name>A0AAD1IMQ9_9MYCO</name>
<dbReference type="SMART" id="SM00421">
    <property type="entry name" value="HTH_LUXR"/>
    <property type="match status" value="1"/>
</dbReference>
<evidence type="ECO:0000313" key="5">
    <source>
        <dbReference type="Proteomes" id="UP000466607"/>
    </source>
</evidence>
<dbReference type="PRINTS" id="PR00038">
    <property type="entry name" value="HTHLUXR"/>
</dbReference>
<dbReference type="InterPro" id="IPR041664">
    <property type="entry name" value="AAA_16"/>
</dbReference>
<dbReference type="PANTHER" id="PTHR16305:SF35">
    <property type="entry name" value="TRANSCRIPTIONAL ACTIVATOR DOMAIN"/>
    <property type="match status" value="1"/>
</dbReference>
<evidence type="ECO:0000259" key="3">
    <source>
        <dbReference type="PROSITE" id="PS50043"/>
    </source>
</evidence>
<dbReference type="Gene3D" id="3.40.50.300">
    <property type="entry name" value="P-loop containing nucleotide triphosphate hydrolases"/>
    <property type="match status" value="1"/>
</dbReference>
<dbReference type="Gene3D" id="1.25.40.10">
    <property type="entry name" value="Tetratricopeptide repeat domain"/>
    <property type="match status" value="1"/>
</dbReference>
<dbReference type="Proteomes" id="UP000466607">
    <property type="component" value="Chromosome"/>
</dbReference>
<dbReference type="PROSITE" id="PS50043">
    <property type="entry name" value="HTH_LUXR_2"/>
    <property type="match status" value="1"/>
</dbReference>
<evidence type="ECO:0000256" key="1">
    <source>
        <dbReference type="ARBA" id="ARBA00022741"/>
    </source>
</evidence>
<dbReference type="RefSeq" id="WP_134057612.1">
    <property type="nucleotide sequence ID" value="NZ_AP022586.1"/>
</dbReference>
<dbReference type="SUPFAM" id="SSF52540">
    <property type="entry name" value="P-loop containing nucleoside triphosphate hydrolases"/>
    <property type="match status" value="1"/>
</dbReference>
<dbReference type="SUPFAM" id="SSF48452">
    <property type="entry name" value="TPR-like"/>
    <property type="match status" value="2"/>
</dbReference>
<accession>A0AAD1IMQ9</accession>
<dbReference type="InterPro" id="IPR011990">
    <property type="entry name" value="TPR-like_helical_dom_sf"/>
</dbReference>
<sequence length="913" mass="98437">MPLQLISRDAELSAVENLLAEVSAGTSVLVLEGDAGIGKSTVWRAGIERARARGFQVLSARPVSSESAAAYSSLAELLAEVDTAVLDHLPAPQRLAIDRVLSRADDTGPGSDQRAVAAAARSVLERLAQDGPVLVAIDDLQWLDPATAVVMASVARRCAGPIGFLVTVRAGEGDRTDVLLEPSRPERLHRAQVHPMSVGGLHAMITKRLGRSLTRPGIAWIHEVSAGNPFYALELARALSSDADGAEQLPGTLAQLVTTRLAGLPDHTRDVLLAAACVPAPTVDLVAQAVGGDVAATVTALEEAERHGIVEINGYRLTFSHPLLARGVYTDAPAERRRAMHRRFADIVDSPESRARHRALAGDDDDENTIRELDEAAQSARVRGAPAAAAELLDMARARGGDTPERGLRAAACHFEAGDTVRAREVLEQNISRMTTGELRARALHLLGLVRLWDNSSADAVPLLERAVDEPGVSPDRRVQMLVMLAFIEFNAGRADRAVERAEEAVAQAESLDRADLLSQARPMRAMMRFLLGGGLDEAELDGVFDFDEPDDMPLAARPRTLYALLMLWTGRLDEAAELFTAIAQRCDERGDESERSFIDFHLGQVDVWRADLVAAEQVAEDSVERALQSHGDLPLFIALVVRVMVSAHLGQVEQTRRFAAQAFTVAERCNSSRLGVWVVASLGFLEVSLCDHQAAVEVLAPAVEAWSALPATTELVTAPFLPDAAEALIGVGRLDDAQHLVDTLEANGRRLDRPWMLAVGARCRALLLAAGGDVAGAVAACERALAEHERLAMPFELARTQLVMGRLWNRRRQYDAAVEAVTAALTAFERIGAALWAQQARAELTALSGRQTAAGLAESERRFAELAAQGMTNREIAAALFVSEKTVEANLSRIYRRLGIRSRAELARVLSR</sequence>
<keyword evidence="1" id="KW-0547">Nucleotide-binding</keyword>
<protein>
    <submittedName>
        <fullName evidence="4">Transcriptional regulator</fullName>
    </submittedName>
</protein>
<proteinExistence type="predicted"/>
<dbReference type="EMBL" id="AP022586">
    <property type="protein sequence ID" value="BBY17989.1"/>
    <property type="molecule type" value="Genomic_DNA"/>
</dbReference>
<dbReference type="SUPFAM" id="SSF46894">
    <property type="entry name" value="C-terminal effector domain of the bipartite response regulators"/>
    <property type="match status" value="1"/>
</dbReference>
<dbReference type="AlphaFoldDB" id="A0AAD1IMQ9"/>
<evidence type="ECO:0000313" key="4">
    <source>
        <dbReference type="EMBL" id="BBY17989.1"/>
    </source>
</evidence>
<dbReference type="GO" id="GO:0006355">
    <property type="term" value="P:regulation of DNA-templated transcription"/>
    <property type="evidence" value="ECO:0007669"/>
    <property type="project" value="InterPro"/>
</dbReference>
<dbReference type="InterPro" id="IPR027417">
    <property type="entry name" value="P-loop_NTPase"/>
</dbReference>
<dbReference type="GO" id="GO:0003677">
    <property type="term" value="F:DNA binding"/>
    <property type="evidence" value="ECO:0007669"/>
    <property type="project" value="InterPro"/>
</dbReference>
<keyword evidence="2" id="KW-0067">ATP-binding</keyword>
<dbReference type="InterPro" id="IPR036388">
    <property type="entry name" value="WH-like_DNA-bd_sf"/>
</dbReference>
<dbReference type="GO" id="GO:0005737">
    <property type="term" value="C:cytoplasm"/>
    <property type="evidence" value="ECO:0007669"/>
    <property type="project" value="TreeGrafter"/>
</dbReference>
<evidence type="ECO:0000256" key="2">
    <source>
        <dbReference type="ARBA" id="ARBA00022840"/>
    </source>
</evidence>
<reference evidence="4 5" key="1">
    <citation type="journal article" date="2019" name="Emerg. Microbes Infect.">
        <title>Comprehensive subspecies identification of 175 nontuberculous mycobacteria species based on 7547 genomic profiles.</title>
        <authorList>
            <person name="Matsumoto Y."/>
            <person name="Kinjo T."/>
            <person name="Motooka D."/>
            <person name="Nabeya D."/>
            <person name="Jung N."/>
            <person name="Uechi K."/>
            <person name="Horii T."/>
            <person name="Iida T."/>
            <person name="Fujita J."/>
            <person name="Nakamura S."/>
        </authorList>
    </citation>
    <scope>NUCLEOTIDE SEQUENCE [LARGE SCALE GENOMIC DNA]</scope>
    <source>
        <strain evidence="4 5">JCM 17423</strain>
    </source>
</reference>
<dbReference type="InterPro" id="IPR000792">
    <property type="entry name" value="Tscrpt_reg_LuxR_C"/>
</dbReference>
<gene>
    <name evidence="4" type="ORF">MLIT_35810</name>
</gene>
<dbReference type="Pfam" id="PF00196">
    <property type="entry name" value="GerE"/>
    <property type="match status" value="1"/>
</dbReference>